<accession>A0A8R7V6G9</accession>
<reference evidence="2" key="1">
    <citation type="journal article" date="2013" name="Nature">
        <title>Draft genome of the wheat A-genome progenitor Triticum urartu.</title>
        <authorList>
            <person name="Ling H.Q."/>
            <person name="Zhao S."/>
            <person name="Liu D."/>
            <person name="Wang J."/>
            <person name="Sun H."/>
            <person name="Zhang C."/>
            <person name="Fan H."/>
            <person name="Li D."/>
            <person name="Dong L."/>
            <person name="Tao Y."/>
            <person name="Gao C."/>
            <person name="Wu H."/>
            <person name="Li Y."/>
            <person name="Cui Y."/>
            <person name="Guo X."/>
            <person name="Zheng S."/>
            <person name="Wang B."/>
            <person name="Yu K."/>
            <person name="Liang Q."/>
            <person name="Yang W."/>
            <person name="Lou X."/>
            <person name="Chen J."/>
            <person name="Feng M."/>
            <person name="Jian J."/>
            <person name="Zhang X."/>
            <person name="Luo G."/>
            <person name="Jiang Y."/>
            <person name="Liu J."/>
            <person name="Wang Z."/>
            <person name="Sha Y."/>
            <person name="Zhang B."/>
            <person name="Wu H."/>
            <person name="Tang D."/>
            <person name="Shen Q."/>
            <person name="Xue P."/>
            <person name="Zou S."/>
            <person name="Wang X."/>
            <person name="Liu X."/>
            <person name="Wang F."/>
            <person name="Yang Y."/>
            <person name="An X."/>
            <person name="Dong Z."/>
            <person name="Zhang K."/>
            <person name="Zhang X."/>
            <person name="Luo M.C."/>
            <person name="Dvorak J."/>
            <person name="Tong Y."/>
            <person name="Wang J."/>
            <person name="Yang H."/>
            <person name="Li Z."/>
            <person name="Wang D."/>
            <person name="Zhang A."/>
            <person name="Wang J."/>
        </authorList>
    </citation>
    <scope>NUCLEOTIDE SEQUENCE</scope>
    <source>
        <strain evidence="2">cv. G1812</strain>
    </source>
</reference>
<reference evidence="1" key="3">
    <citation type="submission" date="2022-06" db="UniProtKB">
        <authorList>
            <consortium name="EnsemblPlants"/>
        </authorList>
    </citation>
    <scope>IDENTIFICATION</scope>
</reference>
<dbReference type="PANTHER" id="PTHR35292:SF13">
    <property type="entry name" value="OS03G0581800 PROTEIN"/>
    <property type="match status" value="1"/>
</dbReference>
<name>A0A8R7V6G9_TRIUA</name>
<dbReference type="EnsemblPlants" id="TuG1812G0700004096.01.T02">
    <property type="protein sequence ID" value="TuG1812G0700004096.01.T02"/>
    <property type="gene ID" value="TuG1812G0700004096.01"/>
</dbReference>
<evidence type="ECO:0000313" key="2">
    <source>
        <dbReference type="Proteomes" id="UP000015106"/>
    </source>
</evidence>
<dbReference type="PANTHER" id="PTHR35292">
    <property type="entry name" value="EXPRESSED PROTEIN"/>
    <property type="match status" value="1"/>
</dbReference>
<protein>
    <submittedName>
        <fullName evidence="1">Uncharacterized protein</fullName>
    </submittedName>
</protein>
<dbReference type="AlphaFoldDB" id="A0A8R7V6G9"/>
<gene>
    <name evidence="1" type="primary">LOC125520764</name>
</gene>
<dbReference type="Gramene" id="TuG1812G0700004096.01.T02">
    <property type="protein sequence ID" value="TuG1812G0700004096.01.T02"/>
    <property type="gene ID" value="TuG1812G0700004096.01"/>
</dbReference>
<evidence type="ECO:0000313" key="1">
    <source>
        <dbReference type="EnsemblPlants" id="TuG1812G0700004096.01.T02"/>
    </source>
</evidence>
<reference evidence="1" key="2">
    <citation type="submission" date="2018-03" db="EMBL/GenBank/DDBJ databases">
        <title>The Triticum urartu genome reveals the dynamic nature of wheat genome evolution.</title>
        <authorList>
            <person name="Ling H."/>
            <person name="Ma B."/>
            <person name="Shi X."/>
            <person name="Liu H."/>
            <person name="Dong L."/>
            <person name="Sun H."/>
            <person name="Cao Y."/>
            <person name="Gao Q."/>
            <person name="Zheng S."/>
            <person name="Li Y."/>
            <person name="Yu Y."/>
            <person name="Du H."/>
            <person name="Qi M."/>
            <person name="Li Y."/>
            <person name="Yu H."/>
            <person name="Cui Y."/>
            <person name="Wang N."/>
            <person name="Chen C."/>
            <person name="Wu H."/>
            <person name="Zhao Y."/>
            <person name="Zhang J."/>
            <person name="Li Y."/>
            <person name="Zhou W."/>
            <person name="Zhang B."/>
            <person name="Hu W."/>
            <person name="Eijk M."/>
            <person name="Tang J."/>
            <person name="Witsenboer H."/>
            <person name="Zhao S."/>
            <person name="Li Z."/>
            <person name="Zhang A."/>
            <person name="Wang D."/>
            <person name="Liang C."/>
        </authorList>
    </citation>
    <scope>NUCLEOTIDE SEQUENCE [LARGE SCALE GENOMIC DNA]</scope>
    <source>
        <strain evidence="1">cv. G1812</strain>
    </source>
</reference>
<dbReference type="Proteomes" id="UP000015106">
    <property type="component" value="Chromosome 7"/>
</dbReference>
<sequence length="149" mass="16013">MASRLLAAASSSSASSSPLARLISSRRMAGAADHHGSTKVNMWQEPLNPGNWKEEHFVLASLAMWGAIIYGGLKAFGGKKEVKTEQNTWILHVPSPLGWMVLSRPVKSSPHASISAISRQVAMFSSTGLAISRQLKNKGCNDITQSCTH</sequence>
<organism evidence="1 2">
    <name type="scientific">Triticum urartu</name>
    <name type="common">Red wild einkorn</name>
    <name type="synonym">Crithodium urartu</name>
    <dbReference type="NCBI Taxonomy" id="4572"/>
    <lineage>
        <taxon>Eukaryota</taxon>
        <taxon>Viridiplantae</taxon>
        <taxon>Streptophyta</taxon>
        <taxon>Embryophyta</taxon>
        <taxon>Tracheophyta</taxon>
        <taxon>Spermatophyta</taxon>
        <taxon>Magnoliopsida</taxon>
        <taxon>Liliopsida</taxon>
        <taxon>Poales</taxon>
        <taxon>Poaceae</taxon>
        <taxon>BOP clade</taxon>
        <taxon>Pooideae</taxon>
        <taxon>Triticodae</taxon>
        <taxon>Triticeae</taxon>
        <taxon>Triticinae</taxon>
        <taxon>Triticum</taxon>
    </lineage>
</organism>
<keyword evidence="2" id="KW-1185">Reference proteome</keyword>
<proteinExistence type="predicted"/>